<proteinExistence type="predicted"/>
<reference evidence="2" key="1">
    <citation type="journal article" date="2014" name="Front. Microbiol.">
        <title>High frequency of phylogenetically diverse reductive dehalogenase-homologous genes in deep subseafloor sedimentary metagenomes.</title>
        <authorList>
            <person name="Kawai M."/>
            <person name="Futagami T."/>
            <person name="Toyoda A."/>
            <person name="Takaki Y."/>
            <person name="Nishi S."/>
            <person name="Hori S."/>
            <person name="Arai W."/>
            <person name="Tsubouchi T."/>
            <person name="Morono Y."/>
            <person name="Uchiyama I."/>
            <person name="Ito T."/>
            <person name="Fujiyama A."/>
            <person name="Inagaki F."/>
            <person name="Takami H."/>
        </authorList>
    </citation>
    <scope>NUCLEOTIDE SEQUENCE</scope>
    <source>
        <strain evidence="2">Expedition CK06-06</strain>
    </source>
</reference>
<evidence type="ECO:0000313" key="2">
    <source>
        <dbReference type="EMBL" id="GAI16941.1"/>
    </source>
</evidence>
<dbReference type="Gene3D" id="3.30.1330.30">
    <property type="match status" value="1"/>
</dbReference>
<protein>
    <recommendedName>
        <fullName evidence="1">eRF1 domain-containing protein</fullName>
    </recommendedName>
</protein>
<name>X1MFS3_9ZZZZ</name>
<sequence length="79" mass="8792">MGERPDMATRGEVDTKNALKYGAVETLFLSKKINAKLSKELVNMAKNTGSNVEIISTETPEGEQFYNLSRIGAILRFRV</sequence>
<accession>X1MFS3</accession>
<comment type="caution">
    <text evidence="2">The sequence shown here is derived from an EMBL/GenBank/DDBJ whole genome shotgun (WGS) entry which is preliminary data.</text>
</comment>
<dbReference type="SUPFAM" id="SSF55315">
    <property type="entry name" value="L30e-like"/>
    <property type="match status" value="1"/>
</dbReference>
<dbReference type="InterPro" id="IPR029064">
    <property type="entry name" value="Ribosomal_eL30-like_sf"/>
</dbReference>
<organism evidence="2">
    <name type="scientific">marine sediment metagenome</name>
    <dbReference type="NCBI Taxonomy" id="412755"/>
    <lineage>
        <taxon>unclassified sequences</taxon>
        <taxon>metagenomes</taxon>
        <taxon>ecological metagenomes</taxon>
    </lineage>
</organism>
<dbReference type="InterPro" id="IPR005142">
    <property type="entry name" value="eRF1_3"/>
</dbReference>
<dbReference type="EMBL" id="BARV01008167">
    <property type="protein sequence ID" value="GAI16941.1"/>
    <property type="molecule type" value="Genomic_DNA"/>
</dbReference>
<gene>
    <name evidence="2" type="ORF">S06H3_16502</name>
</gene>
<dbReference type="Pfam" id="PF03465">
    <property type="entry name" value="eRF1_3"/>
    <property type="match status" value="1"/>
</dbReference>
<dbReference type="AlphaFoldDB" id="X1MFS3"/>
<feature type="domain" description="eRF1" evidence="1">
    <location>
        <begin position="5"/>
        <end position="79"/>
    </location>
</feature>
<evidence type="ECO:0000259" key="1">
    <source>
        <dbReference type="Pfam" id="PF03465"/>
    </source>
</evidence>